<gene>
    <name evidence="2" type="ORF">NCTC11401_03010</name>
    <name evidence="1" type="ORF">SAMN05421777_1372</name>
</gene>
<name>A0A377GN04_9GAMM</name>
<reference evidence="2 4" key="2">
    <citation type="submission" date="2018-06" db="EMBL/GenBank/DDBJ databases">
        <authorList>
            <consortium name="Pathogen Informatics"/>
            <person name="Doyle S."/>
        </authorList>
    </citation>
    <scope>NUCLEOTIDE SEQUENCE [LARGE SCALE GENOMIC DNA]</scope>
    <source>
        <strain evidence="2 4">NCTC11401</strain>
    </source>
</reference>
<reference evidence="1 3" key="1">
    <citation type="submission" date="2017-01" db="EMBL/GenBank/DDBJ databases">
        <authorList>
            <person name="Varghese N."/>
            <person name="Submissions S."/>
        </authorList>
    </citation>
    <scope>NUCLEOTIDE SEQUENCE [LARGE SCALE GENOMIC DNA]</scope>
    <source>
        <strain evidence="1 3">ATCC 33342</strain>
    </source>
</reference>
<evidence type="ECO:0008006" key="5">
    <source>
        <dbReference type="Google" id="ProtNLM"/>
    </source>
</evidence>
<dbReference type="AlphaFoldDB" id="A0A377GN04"/>
<evidence type="ECO:0000313" key="1">
    <source>
        <dbReference type="EMBL" id="SIR89087.1"/>
    </source>
</evidence>
<organism evidence="2 4">
    <name type="scientific">Fluoribacter gormanii</name>
    <dbReference type="NCBI Taxonomy" id="464"/>
    <lineage>
        <taxon>Bacteria</taxon>
        <taxon>Pseudomonadati</taxon>
        <taxon>Pseudomonadota</taxon>
        <taxon>Gammaproteobacteria</taxon>
        <taxon>Legionellales</taxon>
        <taxon>Legionellaceae</taxon>
        <taxon>Fluoribacter</taxon>
    </lineage>
</organism>
<evidence type="ECO:0000313" key="2">
    <source>
        <dbReference type="EMBL" id="STO26158.1"/>
    </source>
</evidence>
<dbReference type="EMBL" id="UGGV01000001">
    <property type="protein sequence ID" value="STO26158.1"/>
    <property type="molecule type" value="Genomic_DNA"/>
</dbReference>
<protein>
    <recommendedName>
        <fullName evidence="5">Ubiquitin-like domain-containing protein</fullName>
    </recommendedName>
</protein>
<sequence>MKLIMNKKNTGDSITLELEPTTTVKELLLILYDYRSKIYDRLSFNEYQKYISVYQCLLYGDRFKNKLLPETNLADYPLENPCYLTWEEFTEERCLSSHNEPIGNKLLFWQDSMKPVTLEIEKEPLSDRSNESIESVMP</sequence>
<keyword evidence="3" id="KW-1185">Reference proteome</keyword>
<accession>A0A377GN04</accession>
<evidence type="ECO:0000313" key="3">
    <source>
        <dbReference type="Proteomes" id="UP000186808"/>
    </source>
</evidence>
<dbReference type="EMBL" id="FTNL01000037">
    <property type="protein sequence ID" value="SIR89087.1"/>
    <property type="molecule type" value="Genomic_DNA"/>
</dbReference>
<proteinExistence type="predicted"/>
<dbReference type="Proteomes" id="UP000186808">
    <property type="component" value="Unassembled WGS sequence"/>
</dbReference>
<dbReference type="OrthoDB" id="5647401at2"/>
<evidence type="ECO:0000313" key="4">
    <source>
        <dbReference type="Proteomes" id="UP000254374"/>
    </source>
</evidence>
<dbReference type="Proteomes" id="UP000254374">
    <property type="component" value="Unassembled WGS sequence"/>
</dbReference>